<feature type="region of interest" description="Disordered" evidence="1">
    <location>
        <begin position="66"/>
        <end position="88"/>
    </location>
</feature>
<dbReference type="EMBL" id="BNJG01000003">
    <property type="protein sequence ID" value="GHO58517.1"/>
    <property type="molecule type" value="Genomic_DNA"/>
</dbReference>
<comment type="caution">
    <text evidence="2">The sequence shown here is derived from an EMBL/GenBank/DDBJ whole genome shotgun (WGS) entry which is preliminary data.</text>
</comment>
<gene>
    <name evidence="2" type="ORF">KSB_69920</name>
</gene>
<sequence length="104" mass="11948">MTFIEEELKQDWAREMKKLLLDMKETVEQARVRGQPELETAVLAALLARYDHLVQAGYHVNPLLAKPKKSDHYKRMPGKPRQSPARNLLDRFAQRKVGCPALPA</sequence>
<reference evidence="2 3" key="1">
    <citation type="journal article" date="2021" name="Int. J. Syst. Evol. Microbiol.">
        <title>Reticulibacter mediterranei gen. nov., sp. nov., within the new family Reticulibacteraceae fam. nov., and Ktedonospora formicarum gen. nov., sp. nov., Ktedonobacter robiniae sp. nov., Dictyobacter formicarum sp. nov. and Dictyobacter arantiisoli sp. nov., belonging to the class Ktedonobacteria.</title>
        <authorList>
            <person name="Yabe S."/>
            <person name="Zheng Y."/>
            <person name="Wang C.M."/>
            <person name="Sakai Y."/>
            <person name="Abe K."/>
            <person name="Yokota A."/>
            <person name="Donadio S."/>
            <person name="Cavaletti L."/>
            <person name="Monciardini P."/>
        </authorList>
    </citation>
    <scope>NUCLEOTIDE SEQUENCE [LARGE SCALE GENOMIC DNA]</scope>
    <source>
        <strain evidence="2 3">SOSP1-30</strain>
    </source>
</reference>
<protein>
    <recommendedName>
        <fullName evidence="4">Transcriptional regulator</fullName>
    </recommendedName>
</protein>
<keyword evidence="3" id="KW-1185">Reference proteome</keyword>
<accession>A0ABQ3V142</accession>
<name>A0ABQ3V142_9CHLR</name>
<dbReference type="Proteomes" id="UP000654345">
    <property type="component" value="Unassembled WGS sequence"/>
</dbReference>
<evidence type="ECO:0000256" key="1">
    <source>
        <dbReference type="SAM" id="MobiDB-lite"/>
    </source>
</evidence>
<proteinExistence type="predicted"/>
<evidence type="ECO:0000313" key="2">
    <source>
        <dbReference type="EMBL" id="GHO58517.1"/>
    </source>
</evidence>
<organism evidence="2 3">
    <name type="scientific">Ktedonobacter robiniae</name>
    <dbReference type="NCBI Taxonomy" id="2778365"/>
    <lineage>
        <taxon>Bacteria</taxon>
        <taxon>Bacillati</taxon>
        <taxon>Chloroflexota</taxon>
        <taxon>Ktedonobacteria</taxon>
        <taxon>Ktedonobacterales</taxon>
        <taxon>Ktedonobacteraceae</taxon>
        <taxon>Ktedonobacter</taxon>
    </lineage>
</organism>
<evidence type="ECO:0008006" key="4">
    <source>
        <dbReference type="Google" id="ProtNLM"/>
    </source>
</evidence>
<evidence type="ECO:0000313" key="3">
    <source>
        <dbReference type="Proteomes" id="UP000654345"/>
    </source>
</evidence>